<evidence type="ECO:0000313" key="3">
    <source>
        <dbReference type="Proteomes" id="UP000623467"/>
    </source>
</evidence>
<keyword evidence="3" id="KW-1185">Reference proteome</keyword>
<dbReference type="SUPFAM" id="SSF81383">
    <property type="entry name" value="F-box domain"/>
    <property type="match status" value="1"/>
</dbReference>
<dbReference type="AlphaFoldDB" id="A0A8H7D967"/>
<evidence type="ECO:0000259" key="1">
    <source>
        <dbReference type="PROSITE" id="PS50181"/>
    </source>
</evidence>
<dbReference type="Gene3D" id="3.80.10.10">
    <property type="entry name" value="Ribonuclease Inhibitor"/>
    <property type="match status" value="1"/>
</dbReference>
<dbReference type="InterPro" id="IPR001810">
    <property type="entry name" value="F-box_dom"/>
</dbReference>
<gene>
    <name evidence="2" type="ORF">MSAN_01076000</name>
</gene>
<dbReference type="SUPFAM" id="SSF52047">
    <property type="entry name" value="RNI-like"/>
    <property type="match status" value="1"/>
</dbReference>
<proteinExistence type="predicted"/>
<evidence type="ECO:0000313" key="2">
    <source>
        <dbReference type="EMBL" id="KAF7364167.1"/>
    </source>
</evidence>
<accession>A0A8H7D967</accession>
<dbReference type="Pfam" id="PF00646">
    <property type="entry name" value="F-box"/>
    <property type="match status" value="1"/>
</dbReference>
<feature type="domain" description="F-box" evidence="1">
    <location>
        <begin position="1"/>
        <end position="45"/>
    </location>
</feature>
<dbReference type="Proteomes" id="UP000623467">
    <property type="component" value="Unassembled WGS sequence"/>
</dbReference>
<protein>
    <recommendedName>
        <fullName evidence="1">F-box domain-containing protein</fullName>
    </recommendedName>
</protein>
<dbReference type="InterPro" id="IPR032675">
    <property type="entry name" value="LRR_dom_sf"/>
</dbReference>
<dbReference type="PROSITE" id="PS50181">
    <property type="entry name" value="FBOX"/>
    <property type="match status" value="1"/>
</dbReference>
<name>A0A8H7D967_9AGAR</name>
<dbReference type="OrthoDB" id="2991573at2759"/>
<organism evidence="2 3">
    <name type="scientific">Mycena sanguinolenta</name>
    <dbReference type="NCBI Taxonomy" id="230812"/>
    <lineage>
        <taxon>Eukaryota</taxon>
        <taxon>Fungi</taxon>
        <taxon>Dikarya</taxon>
        <taxon>Basidiomycota</taxon>
        <taxon>Agaricomycotina</taxon>
        <taxon>Agaricomycetes</taxon>
        <taxon>Agaricomycetidae</taxon>
        <taxon>Agaricales</taxon>
        <taxon>Marasmiineae</taxon>
        <taxon>Mycenaceae</taxon>
        <taxon>Mycena</taxon>
    </lineage>
</organism>
<comment type="caution">
    <text evidence="2">The sequence shown here is derived from an EMBL/GenBank/DDBJ whole genome shotgun (WGS) entry which is preliminary data.</text>
</comment>
<dbReference type="InterPro" id="IPR036047">
    <property type="entry name" value="F-box-like_dom_sf"/>
</dbReference>
<dbReference type="EMBL" id="JACAZH010000007">
    <property type="protein sequence ID" value="KAF7364167.1"/>
    <property type="molecule type" value="Genomic_DNA"/>
</dbReference>
<reference evidence="2" key="1">
    <citation type="submission" date="2020-05" db="EMBL/GenBank/DDBJ databases">
        <title>Mycena genomes resolve the evolution of fungal bioluminescence.</title>
        <authorList>
            <person name="Tsai I.J."/>
        </authorList>
    </citation>
    <scope>NUCLEOTIDE SEQUENCE</scope>
    <source>
        <strain evidence="2">160909Yilan</strain>
    </source>
</reference>
<sequence>MSSLELPSELWLKVFCDLPFESLLNIHAVSWLFSDLSTNFIFEDVHFYPRESSIARTKRAIQREFHRATFWSSDKVAPHVRKCTVELTWISSGSMVAEFAPQLLSAYFEAVSRFKNLEKLCCSLHNPTNIDLPPLRVEKSLSRLRVLDIRGVRLAPQTSPAIRLKLEDLSYADIHSSQSIGSDFLLSFDPTYLRRLCLELQSMSFLHDLLPDKHAMASFHYLHVLELRLQVTNIVDLHACLSSFPGIHDLTLQVWRIDAGFVPSTPLAPELRTYKGPMDLIPALDLGSSVLRTLTLTDGDSRVLLRKLREIRLGNSVVTAITSLTMLVRQWYIPETDSNLRDTLSFFPALQTLSLTMYSHHFIDQRPIHATFPQELCGRLAVILPVVHED</sequence>